<dbReference type="SUPFAM" id="SSF50729">
    <property type="entry name" value="PH domain-like"/>
    <property type="match status" value="2"/>
</dbReference>
<comment type="function">
    <text evidence="7">Component of the ESCRT-II complex (endosomal sorting complex required for transport II), which is required for multivesicular body (MVB) formation and sorting of endosomal cargo proteins into MVBs.</text>
</comment>
<dbReference type="PANTHER" id="PTHR13128:SF12">
    <property type="entry name" value="VACUOLAR PROTEIN-SORTING-ASSOCIATED PROTEIN 36"/>
    <property type="match status" value="1"/>
</dbReference>
<keyword evidence="3" id="KW-0479">Metal-binding</keyword>
<dbReference type="PANTHER" id="PTHR13128">
    <property type="entry name" value="VACUOLAR PROTEIN-SORTING-ASSOCIATED PROTEIN 36"/>
    <property type="match status" value="1"/>
</dbReference>
<protein>
    <recommendedName>
        <fullName evidence="7">Vacuolar protein-sorting-associated protein 36</fullName>
    </recommendedName>
    <alternativeName>
        <fullName evidence="7">ESCRT-II complex subunit VPS36</fullName>
    </alternativeName>
</protein>
<dbReference type="Gene3D" id="1.10.10.10">
    <property type="entry name" value="Winged helix-like DNA-binding domain superfamily/Winged helix DNA-binding domain"/>
    <property type="match status" value="2"/>
</dbReference>
<comment type="caution">
    <text evidence="10">The sequence shown here is derived from an EMBL/GenBank/DDBJ whole genome shotgun (WGS) entry which is preliminary data.</text>
</comment>
<accession>A0A8H4R596</accession>
<evidence type="ECO:0000256" key="5">
    <source>
        <dbReference type="ARBA" id="ARBA00022833"/>
    </source>
</evidence>
<dbReference type="Gene3D" id="2.30.29.30">
    <property type="entry name" value="Pleckstrin-homology domain (PH domain)/Phosphotyrosine-binding domain (PTB)"/>
    <property type="match status" value="2"/>
</dbReference>
<dbReference type="Gene3D" id="6.10.140.260">
    <property type="match status" value="1"/>
</dbReference>
<evidence type="ECO:0000256" key="8">
    <source>
        <dbReference type="SAM" id="MobiDB-lite"/>
    </source>
</evidence>
<dbReference type="InterPro" id="IPR011993">
    <property type="entry name" value="PH-like_dom_sf"/>
</dbReference>
<organism evidence="10 11">
    <name type="scientific">Agrocybe pediades</name>
    <dbReference type="NCBI Taxonomy" id="84607"/>
    <lineage>
        <taxon>Eukaryota</taxon>
        <taxon>Fungi</taxon>
        <taxon>Dikarya</taxon>
        <taxon>Basidiomycota</taxon>
        <taxon>Agaricomycotina</taxon>
        <taxon>Agaricomycetes</taxon>
        <taxon>Agaricomycetidae</taxon>
        <taxon>Agaricales</taxon>
        <taxon>Agaricineae</taxon>
        <taxon>Strophariaceae</taxon>
        <taxon>Agrocybe</taxon>
    </lineage>
</organism>
<dbReference type="InterPro" id="IPR036388">
    <property type="entry name" value="WH-like_DNA-bd_sf"/>
</dbReference>
<comment type="subcellular location">
    <subcellularLocation>
        <location evidence="7">Cytoplasm</location>
    </subcellularLocation>
    <subcellularLocation>
        <location evidence="7">Endosome</location>
    </subcellularLocation>
</comment>
<keyword evidence="7" id="KW-0963">Cytoplasm</keyword>
<evidence type="ECO:0000256" key="4">
    <source>
        <dbReference type="ARBA" id="ARBA00022771"/>
    </source>
</evidence>
<sequence>MALRRYTRPVDGTIPVQALLYNDEELLASQDSVGIYDGTQKSPDHQNGTVHVTSHRLFFLNGHRASTKSFEMDLSFVVQTEYYAGLFKSSPKVTCHLSGEPTTLGSVQPQVAHAQFDSWECEVCAYRNPPGLSPAAARVCALCGVPRTAVPTPTASVSASHQVSSSLPTSALASSTSLPSASSPNSTATQTSIACPACTFLNHPSLRACEICSTELPRPPKGQLRSAPSSRPITPDLDDDDDESPKMIKISFRKGGDKPFYAALKRSLKSKAWEENGIGMSSTQDANSTNPDRNAVGRLGITGILRTVEYSANSRETHMRDALQDLEALMVKAKDMVKLAAELNEKLTAASTTTAATATAATTDFSGSSAPVPTLVSSEPEEATFIRSSLSQLGLQMANTPVTLDMIKDERRWFEELARELAHVLQGPPDLNIDGATLGGLMKDRGIIALDEVWGGWNRARGVGVYFPFPLMVSPSYASYQKALIPPSTLLQVIPHLPAYTNPTIRHRAFASGLNVLHTPPYTTAAFSSRLSGYLMLNGPKTTIEISLEENLTVALTSEMIDAAELDGGVCRDDNGASISGGGSGTGVELRWWANLFHGYIWDGQE</sequence>
<keyword evidence="6 7" id="KW-0653">Protein transport</keyword>
<gene>
    <name evidence="10" type="ORF">D9613_002344</name>
</gene>
<feature type="region of interest" description="Disordered" evidence="8">
    <location>
        <begin position="217"/>
        <end position="244"/>
    </location>
</feature>
<evidence type="ECO:0000313" key="11">
    <source>
        <dbReference type="Proteomes" id="UP000521872"/>
    </source>
</evidence>
<dbReference type="PROSITE" id="PS51495">
    <property type="entry name" value="GLUE"/>
    <property type="match status" value="1"/>
</dbReference>
<name>A0A8H4R596_9AGAR</name>
<dbReference type="InterPro" id="IPR001876">
    <property type="entry name" value="Znf_RanBP2"/>
</dbReference>
<feature type="domain" description="GLUE N-terminal" evidence="9">
    <location>
        <begin position="10"/>
        <end position="280"/>
    </location>
</feature>
<dbReference type="Pfam" id="PF11605">
    <property type="entry name" value="Vps36_ESCRT-II"/>
    <property type="match status" value="1"/>
</dbReference>
<dbReference type="GO" id="GO:0043130">
    <property type="term" value="F:ubiquitin binding"/>
    <property type="evidence" value="ECO:0007669"/>
    <property type="project" value="UniProtKB-UniRule"/>
</dbReference>
<reference evidence="10 11" key="1">
    <citation type="submission" date="2019-12" db="EMBL/GenBank/DDBJ databases">
        <authorList>
            <person name="Floudas D."/>
            <person name="Bentzer J."/>
            <person name="Ahren D."/>
            <person name="Johansson T."/>
            <person name="Persson P."/>
            <person name="Tunlid A."/>
        </authorList>
    </citation>
    <scope>NUCLEOTIDE SEQUENCE [LARGE SCALE GENOMIC DNA]</scope>
    <source>
        <strain evidence="10 11">CBS 102.39</strain>
    </source>
</reference>
<dbReference type="Pfam" id="PF04157">
    <property type="entry name" value="EAP30"/>
    <property type="match status" value="1"/>
</dbReference>
<dbReference type="AlphaFoldDB" id="A0A8H4R596"/>
<keyword evidence="7" id="KW-0967">Endosome</keyword>
<comment type="subunit">
    <text evidence="7">Component of the endosomal sorting complex required for transport II (ESCRT-II).</text>
</comment>
<dbReference type="SMART" id="SM00547">
    <property type="entry name" value="ZnF_RBZ"/>
    <property type="match status" value="2"/>
</dbReference>
<dbReference type="EMBL" id="JAACJL010000001">
    <property type="protein sequence ID" value="KAF4623138.1"/>
    <property type="molecule type" value="Genomic_DNA"/>
</dbReference>
<keyword evidence="5" id="KW-0862">Zinc</keyword>
<evidence type="ECO:0000259" key="9">
    <source>
        <dbReference type="PROSITE" id="PS51495"/>
    </source>
</evidence>
<dbReference type="InterPro" id="IPR040608">
    <property type="entry name" value="Snf8/Vps36"/>
</dbReference>
<evidence type="ECO:0000256" key="6">
    <source>
        <dbReference type="ARBA" id="ARBA00022927"/>
    </source>
</evidence>
<dbReference type="Proteomes" id="UP000521872">
    <property type="component" value="Unassembled WGS sequence"/>
</dbReference>
<evidence type="ECO:0000256" key="7">
    <source>
        <dbReference type="RuleBase" id="RU367095"/>
    </source>
</evidence>
<keyword evidence="2 7" id="KW-0813">Transport</keyword>
<dbReference type="InterPro" id="IPR036390">
    <property type="entry name" value="WH_DNA-bd_sf"/>
</dbReference>
<dbReference type="Gene3D" id="4.10.1060.10">
    <property type="entry name" value="Zinc finger, RanBP2-type"/>
    <property type="match status" value="1"/>
</dbReference>
<comment type="similarity">
    <text evidence="1 7">Belongs to the VPS36 family.</text>
</comment>
<evidence type="ECO:0000256" key="1">
    <source>
        <dbReference type="ARBA" id="ARBA00009697"/>
    </source>
</evidence>
<proteinExistence type="inferred from homology"/>
<evidence type="ECO:0000256" key="2">
    <source>
        <dbReference type="ARBA" id="ARBA00022448"/>
    </source>
</evidence>
<dbReference type="InterPro" id="IPR021648">
    <property type="entry name" value="GLUE_dom"/>
</dbReference>
<dbReference type="InterPro" id="IPR037855">
    <property type="entry name" value="Vps36"/>
</dbReference>
<keyword evidence="4" id="KW-0863">Zinc-finger</keyword>
<evidence type="ECO:0000256" key="3">
    <source>
        <dbReference type="ARBA" id="ARBA00022723"/>
    </source>
</evidence>
<dbReference type="GO" id="GO:0008270">
    <property type="term" value="F:zinc ion binding"/>
    <property type="evidence" value="ECO:0007669"/>
    <property type="project" value="UniProtKB-KW"/>
</dbReference>
<dbReference type="GO" id="GO:0043328">
    <property type="term" value="P:protein transport to vacuole involved in ubiquitin-dependent protein catabolic process via the multivesicular body sorting pathway"/>
    <property type="evidence" value="ECO:0007669"/>
    <property type="project" value="UniProtKB-UniRule"/>
</dbReference>
<dbReference type="GO" id="GO:0031902">
    <property type="term" value="C:late endosome membrane"/>
    <property type="evidence" value="ECO:0007669"/>
    <property type="project" value="UniProtKB-UniRule"/>
</dbReference>
<dbReference type="GO" id="GO:0032266">
    <property type="term" value="F:phosphatidylinositol-3-phosphate binding"/>
    <property type="evidence" value="ECO:0007669"/>
    <property type="project" value="UniProtKB-UniRule"/>
</dbReference>
<keyword evidence="11" id="KW-1185">Reference proteome</keyword>
<dbReference type="SUPFAM" id="SSF46785">
    <property type="entry name" value="Winged helix' DNA-binding domain"/>
    <property type="match status" value="1"/>
</dbReference>
<dbReference type="GO" id="GO:0000814">
    <property type="term" value="C:ESCRT II complex"/>
    <property type="evidence" value="ECO:0007669"/>
    <property type="project" value="UniProtKB-UniRule"/>
</dbReference>
<evidence type="ECO:0000313" key="10">
    <source>
        <dbReference type="EMBL" id="KAF4623138.1"/>
    </source>
</evidence>